<dbReference type="PROSITE" id="PS51846">
    <property type="entry name" value="CNNM"/>
    <property type="match status" value="1"/>
</dbReference>
<evidence type="ECO:0000259" key="11">
    <source>
        <dbReference type="PROSITE" id="PS51846"/>
    </source>
</evidence>
<evidence type="ECO:0000256" key="3">
    <source>
        <dbReference type="ARBA" id="ARBA00022475"/>
    </source>
</evidence>
<dbReference type="Gene3D" id="3.10.580.10">
    <property type="entry name" value="CBS-domain"/>
    <property type="match status" value="1"/>
</dbReference>
<evidence type="ECO:0000259" key="10">
    <source>
        <dbReference type="PROSITE" id="PS51371"/>
    </source>
</evidence>
<dbReference type="PROSITE" id="PS51371">
    <property type="entry name" value="CBS"/>
    <property type="match status" value="2"/>
</dbReference>
<dbReference type="InterPro" id="IPR044751">
    <property type="entry name" value="Ion_transp-like_CBS"/>
</dbReference>
<evidence type="ECO:0000256" key="7">
    <source>
        <dbReference type="ARBA" id="ARBA00023122"/>
    </source>
</evidence>
<evidence type="ECO:0000256" key="9">
    <source>
        <dbReference type="SAM" id="Phobius"/>
    </source>
</evidence>
<dbReference type="InterPro" id="IPR036318">
    <property type="entry name" value="FAD-bd_PCMH-like_sf"/>
</dbReference>
<dbReference type="Pfam" id="PF00571">
    <property type="entry name" value="CBS"/>
    <property type="match status" value="2"/>
</dbReference>
<feature type="transmembrane region" description="Helical" evidence="9">
    <location>
        <begin position="124"/>
        <end position="146"/>
    </location>
</feature>
<feature type="domain" description="CBS" evidence="10">
    <location>
        <begin position="208"/>
        <end position="270"/>
    </location>
</feature>
<dbReference type="PANTHER" id="PTHR22777:SF32">
    <property type="entry name" value="UPF0053 INNER MEMBRANE PROTEIN YFJD"/>
    <property type="match status" value="1"/>
</dbReference>
<dbReference type="FunFam" id="3.10.580.10:FF:000002">
    <property type="entry name" value="Magnesium/cobalt efflux protein CorC"/>
    <property type="match status" value="1"/>
</dbReference>
<keyword evidence="4 9" id="KW-0812">Transmembrane</keyword>
<keyword evidence="3" id="KW-1003">Cell membrane</keyword>
<feature type="domain" description="CNNM transmembrane" evidence="11">
    <location>
        <begin position="2"/>
        <end position="198"/>
    </location>
</feature>
<accession>A0A3B1AIY3</accession>
<evidence type="ECO:0000256" key="4">
    <source>
        <dbReference type="ARBA" id="ARBA00022692"/>
    </source>
</evidence>
<feature type="transmembrane region" description="Helical" evidence="9">
    <location>
        <begin position="92"/>
        <end position="112"/>
    </location>
</feature>
<keyword evidence="7" id="KW-0129">CBS domain</keyword>
<evidence type="ECO:0000256" key="5">
    <source>
        <dbReference type="ARBA" id="ARBA00022737"/>
    </source>
</evidence>
<dbReference type="InterPro" id="IPR005170">
    <property type="entry name" value="Transptr-assoc_dom"/>
</dbReference>
<dbReference type="CDD" id="cd04590">
    <property type="entry name" value="CBS_pair_CorC_HlyC_assoc"/>
    <property type="match status" value="1"/>
</dbReference>
<dbReference type="NCBIfam" id="NF008604">
    <property type="entry name" value="PRK11573.1"/>
    <property type="match status" value="1"/>
</dbReference>
<feature type="transmembrane region" description="Helical" evidence="9">
    <location>
        <begin position="6"/>
        <end position="30"/>
    </location>
</feature>
<evidence type="ECO:0000256" key="2">
    <source>
        <dbReference type="ARBA" id="ARBA00006337"/>
    </source>
</evidence>
<feature type="transmembrane region" description="Helical" evidence="9">
    <location>
        <begin position="62"/>
        <end position="86"/>
    </location>
</feature>
<organism evidence="12">
    <name type="scientific">hydrothermal vent metagenome</name>
    <dbReference type="NCBI Taxonomy" id="652676"/>
    <lineage>
        <taxon>unclassified sequences</taxon>
        <taxon>metagenomes</taxon>
        <taxon>ecological metagenomes</taxon>
    </lineage>
</organism>
<evidence type="ECO:0000256" key="8">
    <source>
        <dbReference type="ARBA" id="ARBA00023136"/>
    </source>
</evidence>
<comment type="subcellular location">
    <subcellularLocation>
        <location evidence="1">Cell membrane</location>
        <topology evidence="1">Multi-pass membrane protein</topology>
    </subcellularLocation>
</comment>
<dbReference type="Pfam" id="PF03471">
    <property type="entry name" value="CorC_HlyC"/>
    <property type="match status" value="1"/>
</dbReference>
<dbReference type="GO" id="GO:0050660">
    <property type="term" value="F:flavin adenine dinucleotide binding"/>
    <property type="evidence" value="ECO:0007669"/>
    <property type="project" value="InterPro"/>
</dbReference>
<name>A0A3B1AIY3_9ZZZZ</name>
<proteinExistence type="inferred from homology"/>
<dbReference type="SMART" id="SM01091">
    <property type="entry name" value="CorC_HlyC"/>
    <property type="match status" value="1"/>
</dbReference>
<dbReference type="InterPro" id="IPR002550">
    <property type="entry name" value="CNNM"/>
</dbReference>
<gene>
    <name evidence="12" type="ORF">MNBD_GAMMA26-604</name>
</gene>
<dbReference type="InterPro" id="IPR000644">
    <property type="entry name" value="CBS_dom"/>
</dbReference>
<dbReference type="Gene3D" id="3.30.465.10">
    <property type="match status" value="1"/>
</dbReference>
<keyword evidence="8 9" id="KW-0472">Membrane</keyword>
<protein>
    <submittedName>
        <fullName evidence="12">Membrane protein YfjD</fullName>
    </submittedName>
</protein>
<dbReference type="AlphaFoldDB" id="A0A3B1AIY3"/>
<dbReference type="EMBL" id="UOFX01000010">
    <property type="protein sequence ID" value="VAX05866.1"/>
    <property type="molecule type" value="Genomic_DNA"/>
</dbReference>
<comment type="similarity">
    <text evidence="2">Belongs to the UPF0053 family.</text>
</comment>
<evidence type="ECO:0000256" key="6">
    <source>
        <dbReference type="ARBA" id="ARBA00022989"/>
    </source>
</evidence>
<evidence type="ECO:0000256" key="1">
    <source>
        <dbReference type="ARBA" id="ARBA00004651"/>
    </source>
</evidence>
<dbReference type="Pfam" id="PF01595">
    <property type="entry name" value="CNNM"/>
    <property type="match status" value="1"/>
</dbReference>
<dbReference type="SUPFAM" id="SSF56176">
    <property type="entry name" value="FAD-binding/transporter-associated domain-like"/>
    <property type="match status" value="1"/>
</dbReference>
<evidence type="ECO:0000313" key="12">
    <source>
        <dbReference type="EMBL" id="VAX05866.1"/>
    </source>
</evidence>
<dbReference type="SUPFAM" id="SSF54631">
    <property type="entry name" value="CBS-domain pair"/>
    <property type="match status" value="1"/>
</dbReference>
<keyword evidence="6 9" id="KW-1133">Transmembrane helix</keyword>
<dbReference type="InterPro" id="IPR046342">
    <property type="entry name" value="CBS_dom_sf"/>
</dbReference>
<dbReference type="PANTHER" id="PTHR22777">
    <property type="entry name" value="HEMOLYSIN-RELATED"/>
    <property type="match status" value="1"/>
</dbReference>
<reference evidence="12" key="1">
    <citation type="submission" date="2018-06" db="EMBL/GenBank/DDBJ databases">
        <authorList>
            <person name="Zhirakovskaya E."/>
        </authorList>
    </citation>
    <scope>NUCLEOTIDE SEQUENCE</scope>
</reference>
<dbReference type="InterPro" id="IPR016169">
    <property type="entry name" value="FAD-bd_PCMH_sub2"/>
</dbReference>
<dbReference type="GO" id="GO:0005886">
    <property type="term" value="C:plasma membrane"/>
    <property type="evidence" value="ECO:0007669"/>
    <property type="project" value="UniProtKB-SubCell"/>
</dbReference>
<feature type="domain" description="CBS" evidence="10">
    <location>
        <begin position="274"/>
        <end position="330"/>
    </location>
</feature>
<sequence>MSDIPLSVLFSVLALLIVLSALFSGSETALMTLNRYRLRHLADRGHPAATRAHRLLQRPDRLIGLILLGNNFVNILASSIATIIALRMGGESAIALAAGILTFVILIFAEVTPKTLAAIHPERLAFPAALIYTPLLKICYPIVWIVNFFANGILKTLGVSPGDAANHNLSPEELRTVVLETGAMIPQRHKSMLLSILDLERTTVEDIMIPRNEMGGIDLDEPLDEVIQQLQNSHYTRLPVYDGSIDNIVGTIHVRHAMHRLIHETISKDIIRNICRKPYFIPEGTPLNQQLLNFQRTKNRIGLVVDEYGDLLGLVTLEDLLEEIVGEFTTNPADQLSDVQPQDDGSYLIDGSANIRELVRTMQWELPTDGPKTLNGLIIEYLETIPEAGTSLLLAGYPLDIIQVKGNAVKTARFYPHHRKNTNRSK</sequence>
<keyword evidence="5" id="KW-0677">Repeat</keyword>